<evidence type="ECO:0000256" key="7">
    <source>
        <dbReference type="ARBA" id="ARBA00022697"/>
    </source>
</evidence>
<feature type="domain" description="GHMP kinase N-terminal" evidence="14">
    <location>
        <begin position="58"/>
        <end position="141"/>
    </location>
</feature>
<evidence type="ECO:0000256" key="11">
    <source>
        <dbReference type="ARBA" id="ARBA00049375"/>
    </source>
</evidence>
<evidence type="ECO:0000256" key="8">
    <source>
        <dbReference type="ARBA" id="ARBA00022741"/>
    </source>
</evidence>
<dbReference type="EMBL" id="JADZSC010000002">
    <property type="protein sequence ID" value="MBH0230684.1"/>
    <property type="molecule type" value="Genomic_DNA"/>
</dbReference>
<dbReference type="GO" id="GO:0005524">
    <property type="term" value="F:ATP binding"/>
    <property type="evidence" value="ECO:0007669"/>
    <property type="project" value="UniProtKB-UniRule"/>
</dbReference>
<keyword evidence="17" id="KW-1185">Reference proteome</keyword>
<evidence type="ECO:0000256" key="2">
    <source>
        <dbReference type="ARBA" id="ARBA00007370"/>
    </source>
</evidence>
<keyword evidence="5 13" id="KW-0028">Amino-acid biosynthesis</keyword>
<proteinExistence type="inferred from homology"/>
<reference evidence="16 17" key="1">
    <citation type="journal article" date="2005" name="Int. J. Syst. Evol. Microbiol.">
        <title>Halobacillus yeomjeoni sp. nov., isolated from a marine solar saltern in Korea.</title>
        <authorList>
            <person name="Yoon J.H."/>
            <person name="Kang S.J."/>
            <person name="Lee C.H."/>
            <person name="Oh H.W."/>
            <person name="Oh T.K."/>
        </authorList>
    </citation>
    <scope>NUCLEOTIDE SEQUENCE [LARGE SCALE GENOMIC DNA]</scope>
    <source>
        <strain evidence="16 17">KCTC 3957</strain>
    </source>
</reference>
<evidence type="ECO:0000256" key="1">
    <source>
        <dbReference type="ARBA" id="ARBA00005015"/>
    </source>
</evidence>
<dbReference type="SUPFAM" id="SSF54211">
    <property type="entry name" value="Ribosomal protein S5 domain 2-like"/>
    <property type="match status" value="1"/>
</dbReference>
<dbReference type="PIRSF" id="PIRSF000676">
    <property type="entry name" value="Homoser_kin"/>
    <property type="match status" value="1"/>
</dbReference>
<dbReference type="GO" id="GO:0004413">
    <property type="term" value="F:homoserine kinase activity"/>
    <property type="evidence" value="ECO:0007669"/>
    <property type="project" value="UniProtKB-UniRule"/>
</dbReference>
<dbReference type="RefSeq" id="WP_197317302.1">
    <property type="nucleotide sequence ID" value="NZ_JADZSC010000002.1"/>
</dbReference>
<evidence type="ECO:0000256" key="10">
    <source>
        <dbReference type="ARBA" id="ARBA00022840"/>
    </source>
</evidence>
<evidence type="ECO:0000313" key="17">
    <source>
        <dbReference type="Proteomes" id="UP000614490"/>
    </source>
</evidence>
<evidence type="ECO:0000256" key="13">
    <source>
        <dbReference type="HAMAP-Rule" id="MF_00384"/>
    </source>
</evidence>
<evidence type="ECO:0000256" key="5">
    <source>
        <dbReference type="ARBA" id="ARBA00022605"/>
    </source>
</evidence>
<dbReference type="GO" id="GO:0009088">
    <property type="term" value="P:threonine biosynthetic process"/>
    <property type="evidence" value="ECO:0007669"/>
    <property type="project" value="UniProtKB-UniRule"/>
</dbReference>
<keyword evidence="8 13" id="KW-0547">Nucleotide-binding</keyword>
<dbReference type="InterPro" id="IPR000870">
    <property type="entry name" value="Homoserine_kinase"/>
</dbReference>
<dbReference type="AlphaFoldDB" id="A0A931MVR7"/>
<dbReference type="GO" id="GO:0005737">
    <property type="term" value="C:cytoplasm"/>
    <property type="evidence" value="ECO:0007669"/>
    <property type="project" value="UniProtKB-SubCell"/>
</dbReference>
<evidence type="ECO:0000256" key="3">
    <source>
        <dbReference type="ARBA" id="ARBA00012078"/>
    </source>
</evidence>
<gene>
    <name evidence="13" type="primary">thrB</name>
    <name evidence="16" type="ORF">H0267_10700</name>
</gene>
<keyword evidence="13" id="KW-0963">Cytoplasm</keyword>
<evidence type="ECO:0000256" key="9">
    <source>
        <dbReference type="ARBA" id="ARBA00022777"/>
    </source>
</evidence>
<keyword evidence="6 13" id="KW-0808">Transferase</keyword>
<dbReference type="HAMAP" id="MF_00384">
    <property type="entry name" value="Homoser_kinase"/>
    <property type="match status" value="1"/>
</dbReference>
<dbReference type="InterPro" id="IPR013750">
    <property type="entry name" value="GHMP_kinase_C_dom"/>
</dbReference>
<comment type="function">
    <text evidence="12 13">Catalyzes the ATP-dependent phosphorylation of L-homoserine to L-homoserine phosphate.</text>
</comment>
<protein>
    <recommendedName>
        <fullName evidence="4 13">Homoserine kinase</fullName>
        <shortName evidence="13">HK</shortName>
        <shortName evidence="13">HSK</shortName>
        <ecNumber evidence="3 13">2.7.1.39</ecNumber>
    </recommendedName>
</protein>
<dbReference type="Pfam" id="PF00288">
    <property type="entry name" value="GHMP_kinases_N"/>
    <property type="match status" value="1"/>
</dbReference>
<comment type="subcellular location">
    <subcellularLocation>
        <location evidence="13">Cytoplasm</location>
    </subcellularLocation>
</comment>
<evidence type="ECO:0000256" key="4">
    <source>
        <dbReference type="ARBA" id="ARBA00017858"/>
    </source>
</evidence>
<evidence type="ECO:0000256" key="6">
    <source>
        <dbReference type="ARBA" id="ARBA00022679"/>
    </source>
</evidence>
<comment type="pathway">
    <text evidence="1 13">Amino-acid biosynthesis; L-threonine biosynthesis; L-threonine from L-aspartate: step 4/5.</text>
</comment>
<dbReference type="InterPro" id="IPR006203">
    <property type="entry name" value="GHMP_knse_ATP-bd_CS"/>
</dbReference>
<name>A0A931MVR7_9BACI</name>
<evidence type="ECO:0000259" key="15">
    <source>
        <dbReference type="Pfam" id="PF08544"/>
    </source>
</evidence>
<evidence type="ECO:0000256" key="12">
    <source>
        <dbReference type="ARBA" id="ARBA00049954"/>
    </source>
</evidence>
<comment type="catalytic activity">
    <reaction evidence="11 13">
        <text>L-homoserine + ATP = O-phospho-L-homoserine + ADP + H(+)</text>
        <dbReference type="Rhea" id="RHEA:13985"/>
        <dbReference type="ChEBI" id="CHEBI:15378"/>
        <dbReference type="ChEBI" id="CHEBI:30616"/>
        <dbReference type="ChEBI" id="CHEBI:57476"/>
        <dbReference type="ChEBI" id="CHEBI:57590"/>
        <dbReference type="ChEBI" id="CHEBI:456216"/>
        <dbReference type="EC" id="2.7.1.39"/>
    </reaction>
</comment>
<dbReference type="Gene3D" id="3.30.70.890">
    <property type="entry name" value="GHMP kinase, C-terminal domain"/>
    <property type="match status" value="1"/>
</dbReference>
<sequence length="308" mass="33706">MNAFQIQVPATSANLGPGFDSIGIALSLYVTLHCEPAEEWFFSVPEQDRAHIPSGKNNLIYKSALYTANAYDYDSLPAYHVRAVNDVPVSRGLGSSSTAVVGGIELANQILDLQLSDYEKVRLACAIEGHPDNVAPAICGGIMISSYDRNELDYVRLTDGLENLTWLAIVPGYHLETEKARQLLPGSIDYKDGVHSSAKANVLVAALAAKDWKLAGKMMTRDQWHQPYRKQLISEFDLVQESVKEDALGLYISGAGPTMIALYDGFDLQQKANLQSLFPDCSILPLKADVDGITVELKECSKRTPLES</sequence>
<dbReference type="PRINTS" id="PR00958">
    <property type="entry name" value="HOMSERKINASE"/>
</dbReference>
<feature type="domain" description="GHMP kinase C-terminal" evidence="15">
    <location>
        <begin position="204"/>
        <end position="266"/>
    </location>
</feature>
<dbReference type="InterPro" id="IPR036554">
    <property type="entry name" value="GHMP_kinase_C_sf"/>
</dbReference>
<dbReference type="InterPro" id="IPR006204">
    <property type="entry name" value="GHMP_kinase_N_dom"/>
</dbReference>
<dbReference type="EC" id="2.7.1.39" evidence="3 13"/>
<dbReference type="InterPro" id="IPR014721">
    <property type="entry name" value="Ribsml_uS5_D2-typ_fold_subgr"/>
</dbReference>
<dbReference type="PROSITE" id="PS00627">
    <property type="entry name" value="GHMP_KINASES_ATP"/>
    <property type="match status" value="1"/>
</dbReference>
<comment type="similarity">
    <text evidence="2 13">Belongs to the GHMP kinase family. Homoserine kinase subfamily.</text>
</comment>
<evidence type="ECO:0000313" key="16">
    <source>
        <dbReference type="EMBL" id="MBH0230684.1"/>
    </source>
</evidence>
<dbReference type="NCBIfam" id="TIGR00191">
    <property type="entry name" value="thrB"/>
    <property type="match status" value="1"/>
</dbReference>
<dbReference type="Proteomes" id="UP000614490">
    <property type="component" value="Unassembled WGS sequence"/>
</dbReference>
<organism evidence="16 17">
    <name type="scientific">Halobacillus yeomjeoni</name>
    <dbReference type="NCBI Taxonomy" id="311194"/>
    <lineage>
        <taxon>Bacteria</taxon>
        <taxon>Bacillati</taxon>
        <taxon>Bacillota</taxon>
        <taxon>Bacilli</taxon>
        <taxon>Bacillales</taxon>
        <taxon>Bacillaceae</taxon>
        <taxon>Halobacillus</taxon>
    </lineage>
</organism>
<keyword evidence="10 13" id="KW-0067">ATP-binding</keyword>
<dbReference type="PANTHER" id="PTHR20861:SF1">
    <property type="entry name" value="HOMOSERINE KINASE"/>
    <property type="match status" value="1"/>
</dbReference>
<dbReference type="InterPro" id="IPR020568">
    <property type="entry name" value="Ribosomal_Su5_D2-typ_SF"/>
</dbReference>
<dbReference type="SUPFAM" id="SSF55060">
    <property type="entry name" value="GHMP Kinase, C-terminal domain"/>
    <property type="match status" value="1"/>
</dbReference>
<accession>A0A931MVR7</accession>
<feature type="binding site" evidence="13">
    <location>
        <begin position="88"/>
        <end position="98"/>
    </location>
    <ligand>
        <name>ATP</name>
        <dbReference type="ChEBI" id="CHEBI:30616"/>
    </ligand>
</feature>
<keyword evidence="9 13" id="KW-0418">Kinase</keyword>
<dbReference type="Pfam" id="PF08544">
    <property type="entry name" value="GHMP_kinases_C"/>
    <property type="match status" value="1"/>
</dbReference>
<evidence type="ECO:0000259" key="14">
    <source>
        <dbReference type="Pfam" id="PF00288"/>
    </source>
</evidence>
<keyword evidence="7 13" id="KW-0791">Threonine biosynthesis</keyword>
<dbReference type="Gene3D" id="3.30.230.10">
    <property type="match status" value="1"/>
</dbReference>
<dbReference type="PANTHER" id="PTHR20861">
    <property type="entry name" value="HOMOSERINE/4-DIPHOSPHOCYTIDYL-2-C-METHYL-D-ERYTHRITOL KINASE"/>
    <property type="match status" value="1"/>
</dbReference>
<comment type="caution">
    <text evidence="16">The sequence shown here is derived from an EMBL/GenBank/DDBJ whole genome shotgun (WGS) entry which is preliminary data.</text>
</comment>